<name>A0A345ZA77_9BACT</name>
<evidence type="ECO:0000256" key="2">
    <source>
        <dbReference type="ARBA" id="ARBA00023043"/>
    </source>
</evidence>
<evidence type="ECO:0000256" key="1">
    <source>
        <dbReference type="ARBA" id="ARBA00022737"/>
    </source>
</evidence>
<dbReference type="SUPFAM" id="SSF48403">
    <property type="entry name" value="Ankyrin repeat"/>
    <property type="match status" value="1"/>
</dbReference>
<protein>
    <submittedName>
        <fullName evidence="5">Uncharacterized protein</fullName>
    </submittedName>
</protein>
<evidence type="ECO:0000256" key="3">
    <source>
        <dbReference type="PROSITE-ProRule" id="PRU00023"/>
    </source>
</evidence>
<dbReference type="RefSeq" id="WP_115585209.1">
    <property type="nucleotide sequence ID" value="NZ_CP025544.1"/>
</dbReference>
<dbReference type="Gene3D" id="1.25.40.20">
    <property type="entry name" value="Ankyrin repeat-containing domain"/>
    <property type="match status" value="2"/>
</dbReference>
<dbReference type="InterPro" id="IPR002110">
    <property type="entry name" value="Ankyrin_rpt"/>
</dbReference>
<dbReference type="EMBL" id="CP025544">
    <property type="protein sequence ID" value="AXK60194.1"/>
    <property type="molecule type" value="Genomic_DNA"/>
</dbReference>
<feature type="repeat" description="ANK" evidence="3">
    <location>
        <begin position="314"/>
        <end position="346"/>
    </location>
</feature>
<dbReference type="InterPro" id="IPR051637">
    <property type="entry name" value="Ank_repeat_dom-contain_49"/>
</dbReference>
<feature type="signal peptide" evidence="4">
    <location>
        <begin position="1"/>
        <end position="21"/>
    </location>
</feature>
<feature type="chain" id="PRO_5016634534" evidence="4">
    <location>
        <begin position="22"/>
        <end position="387"/>
    </location>
</feature>
<evidence type="ECO:0000313" key="5">
    <source>
        <dbReference type="EMBL" id="AXK60194.1"/>
    </source>
</evidence>
<dbReference type="PROSITE" id="PS50088">
    <property type="entry name" value="ANK_REPEAT"/>
    <property type="match status" value="5"/>
</dbReference>
<dbReference type="PROSITE" id="PS50297">
    <property type="entry name" value="ANK_REP_REGION"/>
    <property type="match status" value="5"/>
</dbReference>
<dbReference type="AlphaFoldDB" id="A0A345ZA77"/>
<proteinExistence type="predicted"/>
<feature type="repeat" description="ANK" evidence="3">
    <location>
        <begin position="215"/>
        <end position="247"/>
    </location>
</feature>
<dbReference type="SMART" id="SM00248">
    <property type="entry name" value="ANK"/>
    <property type="match status" value="6"/>
</dbReference>
<keyword evidence="2 3" id="KW-0040">ANK repeat</keyword>
<dbReference type="InterPro" id="IPR036770">
    <property type="entry name" value="Ankyrin_rpt-contain_sf"/>
</dbReference>
<dbReference type="PANTHER" id="PTHR24180:SF45">
    <property type="entry name" value="POLY [ADP-RIBOSE] POLYMERASE TANKYRASE"/>
    <property type="match status" value="1"/>
</dbReference>
<reference evidence="5 6" key="1">
    <citation type="submission" date="2017-12" db="EMBL/GenBank/DDBJ databases">
        <title>Chromulinavorax destructans is a abundant pathogen of dominant heterotrophic picoflagllates.</title>
        <authorList>
            <person name="Deeg C.M."/>
            <person name="Zimmer M."/>
            <person name="Suttle C.A."/>
        </authorList>
    </citation>
    <scope>NUCLEOTIDE SEQUENCE [LARGE SCALE GENOMIC DNA]</scope>
    <source>
        <strain evidence="5 6">SeV1</strain>
    </source>
</reference>
<keyword evidence="6" id="KW-1185">Reference proteome</keyword>
<organism evidence="5 6">
    <name type="scientific">Candidatus Chromulinivorax destructor</name>
    <dbReference type="NCBI Taxonomy" id="2066483"/>
    <lineage>
        <taxon>Bacteria</taxon>
        <taxon>Candidatus Babelota</taxon>
        <taxon>Candidatus Babeliae</taxon>
        <taxon>Candidatus Babeliales</taxon>
        <taxon>Candidatus Chromulinivoraceae</taxon>
        <taxon>Candidatus Chromulinivorax</taxon>
    </lineage>
</organism>
<dbReference type="Pfam" id="PF12796">
    <property type="entry name" value="Ank_2"/>
    <property type="match status" value="1"/>
</dbReference>
<dbReference type="KEGG" id="cdes:C0J27_00315"/>
<evidence type="ECO:0000256" key="4">
    <source>
        <dbReference type="SAM" id="SignalP"/>
    </source>
</evidence>
<dbReference type="Pfam" id="PF13637">
    <property type="entry name" value="Ank_4"/>
    <property type="match status" value="2"/>
</dbReference>
<dbReference type="PRINTS" id="PR01415">
    <property type="entry name" value="ANKYRIN"/>
</dbReference>
<accession>A0A345ZA77</accession>
<feature type="repeat" description="ANK" evidence="3">
    <location>
        <begin position="248"/>
        <end position="280"/>
    </location>
</feature>
<dbReference type="Proteomes" id="UP000254834">
    <property type="component" value="Chromosome"/>
</dbReference>
<keyword evidence="1" id="KW-0677">Repeat</keyword>
<keyword evidence="4" id="KW-0732">Signal</keyword>
<dbReference type="PANTHER" id="PTHR24180">
    <property type="entry name" value="CYCLIN-DEPENDENT KINASE INHIBITOR 2C-RELATED"/>
    <property type="match status" value="1"/>
</dbReference>
<sequence length="387" mass="43967">MYNIKILVLLMFSLQSISMYAMQESLHNVERGRQVMIDDAVTNFSYLTQGFDFLQTQGLIDTTFHDFLQQNISHDEHEDEEMNFDQVMIKAEDVLTLHMKHTFIKELDMTMKYYYSDDPVFLYVMEHKDTSMPDMVRLWLHEWSKTTNKGGFFPLDRAILNSNKIARMLIDAGVNVDIKNRYGQTPLHQAIFYSEIEIVQMLIDAGARLNLQDENGLTPLHLAVRNNSTKIVAMLIAAGANLSIRNKEGKTPLYSAISHNEKEIAHMLIHAGAHVNLKNNYGISLLHLAATHNNEEIVKMLLAASACINHQNKNGQTPLHLAVSNDNTNIALMLIHAGADTYILDKHGKTVDQLDGCTKIIIKSIVQNREKKQKKIDAQAIARLKKN</sequence>
<dbReference type="OrthoDB" id="13225at2"/>
<gene>
    <name evidence="5" type="ORF">C0J27_00315</name>
</gene>
<evidence type="ECO:0000313" key="6">
    <source>
        <dbReference type="Proteomes" id="UP000254834"/>
    </source>
</evidence>
<feature type="repeat" description="ANK" evidence="3">
    <location>
        <begin position="182"/>
        <end position="214"/>
    </location>
</feature>
<feature type="repeat" description="ANK" evidence="3">
    <location>
        <begin position="281"/>
        <end position="313"/>
    </location>
</feature>